<dbReference type="SUPFAM" id="SSF56176">
    <property type="entry name" value="FAD-binding/transporter-associated domain-like"/>
    <property type="match status" value="1"/>
</dbReference>
<sequence length="506" mass="54172">MTGKTFSREITSPFDLIQDAQSPARNHLAHATISLTNQQVADLQNICETITAPIETALASRDWWPLTMHWALAGEVPTRAAAICRPTSTEQVSHVLSYCNEHRIPVTAAGGRSGVCGASIPLYGGVILDTTAMQGVVALDDESLTVEVLPGTFGPDLEAHIQSLGFTVGHYPQSFDIATVGGWVACRGAGQYSTRYGKIEDMVVALEVVLADGKIIKTGGSPRGASGPDLNQIFIGSEGTLGVITRVWLKCHPVATLERRAAFGFATFEDGLDACRRIMRRGATPAVLRLYDAPESQRGQGGDGVVCALLVLDEGDIASVTASMNIVEEECLATIGCIPRDIEAVERWMHHRNDTSALQALTKKGFVVDTMEIAAPWSTLPAIFNATREAMLKVPHARSSTCHLSHSYIDGACLYFTFAANPPADEVEKTYVALWDAGSRAVLANGGNLSHHHGVGMNRSRFVQEALGSAFGVLVAMKNSLDPQGILNPGKMGLPLPDYLEAAQWP</sequence>
<protein>
    <submittedName>
        <fullName evidence="7">Unannotated protein</fullName>
    </submittedName>
</protein>
<dbReference type="Pfam" id="PF02913">
    <property type="entry name" value="FAD-oxidase_C"/>
    <property type="match status" value="1"/>
</dbReference>
<evidence type="ECO:0000313" key="7">
    <source>
        <dbReference type="EMBL" id="CAB4799211.1"/>
    </source>
</evidence>
<dbReference type="EMBL" id="CAFBLJ010000014">
    <property type="protein sequence ID" value="CAB4860428.1"/>
    <property type="molecule type" value="Genomic_DNA"/>
</dbReference>
<dbReference type="InterPro" id="IPR036318">
    <property type="entry name" value="FAD-bd_PCMH-like_sf"/>
</dbReference>
<dbReference type="InterPro" id="IPR025650">
    <property type="entry name" value="Alkyl-DHAP_Synthase"/>
</dbReference>
<keyword evidence="2" id="KW-0285">Flavoprotein</keyword>
<evidence type="ECO:0000256" key="3">
    <source>
        <dbReference type="ARBA" id="ARBA00022827"/>
    </source>
</evidence>
<dbReference type="Gene3D" id="1.10.45.10">
    <property type="entry name" value="Vanillyl-alcohol Oxidase, Chain A, domain 4"/>
    <property type="match status" value="1"/>
</dbReference>
<dbReference type="InterPro" id="IPR016164">
    <property type="entry name" value="FAD-linked_Oxase-like_C"/>
</dbReference>
<dbReference type="InterPro" id="IPR004113">
    <property type="entry name" value="FAD-bd_oxidored_4_C"/>
</dbReference>
<organism evidence="7">
    <name type="scientific">freshwater metagenome</name>
    <dbReference type="NCBI Taxonomy" id="449393"/>
    <lineage>
        <taxon>unclassified sequences</taxon>
        <taxon>metagenomes</taxon>
        <taxon>ecological metagenomes</taxon>
    </lineage>
</organism>
<dbReference type="PANTHER" id="PTHR46568">
    <property type="entry name" value="ALKYLDIHYDROXYACETONEPHOSPHATE SYNTHASE, PEROXISOMAL"/>
    <property type="match status" value="1"/>
</dbReference>
<gene>
    <name evidence="5" type="ORF">UFOPK2658_00518</name>
    <name evidence="6" type="ORF">UFOPK2880_00989</name>
    <name evidence="7" type="ORF">UFOPK3004_00569</name>
    <name evidence="8" type="ORF">UFOPK3304_00422</name>
    <name evidence="9" type="ORF">UFOPK3494_00272</name>
    <name evidence="10" type="ORF">UFOPK4134_00452</name>
</gene>
<dbReference type="AlphaFoldDB" id="A0A6J6XPK0"/>
<dbReference type="EMBL" id="CAEZYH010000012">
    <property type="protein sequence ID" value="CAB4712942.1"/>
    <property type="molecule type" value="Genomic_DNA"/>
</dbReference>
<dbReference type="GO" id="GO:0008609">
    <property type="term" value="F:alkylglycerone-phosphate synthase activity"/>
    <property type="evidence" value="ECO:0007669"/>
    <property type="project" value="InterPro"/>
</dbReference>
<dbReference type="EMBL" id="CAFBMF010000009">
    <property type="protein sequence ID" value="CAB4890018.1"/>
    <property type="molecule type" value="Genomic_DNA"/>
</dbReference>
<evidence type="ECO:0000313" key="10">
    <source>
        <dbReference type="EMBL" id="CAB5024129.1"/>
    </source>
</evidence>
<evidence type="ECO:0000256" key="1">
    <source>
        <dbReference type="ARBA" id="ARBA00008000"/>
    </source>
</evidence>
<comment type="similarity">
    <text evidence="1">Belongs to the FAD-binding oxidoreductase/transferase type 4 family.</text>
</comment>
<dbReference type="GO" id="GO:0005777">
    <property type="term" value="C:peroxisome"/>
    <property type="evidence" value="ECO:0007669"/>
    <property type="project" value="UniProtKB-ARBA"/>
</dbReference>
<accession>A0A6J6XPK0</accession>
<dbReference type="Pfam" id="PF01565">
    <property type="entry name" value="FAD_binding_4"/>
    <property type="match status" value="1"/>
</dbReference>
<dbReference type="SUPFAM" id="SSF55103">
    <property type="entry name" value="FAD-linked oxidases, C-terminal domain"/>
    <property type="match status" value="1"/>
</dbReference>
<evidence type="ECO:0000256" key="2">
    <source>
        <dbReference type="ARBA" id="ARBA00022630"/>
    </source>
</evidence>
<dbReference type="EMBL" id="CAEZZP010000057">
    <property type="protein sequence ID" value="CAB4774032.1"/>
    <property type="molecule type" value="Genomic_DNA"/>
</dbReference>
<dbReference type="Gene3D" id="3.30.465.10">
    <property type="match status" value="1"/>
</dbReference>
<evidence type="ECO:0000313" key="8">
    <source>
        <dbReference type="EMBL" id="CAB4860428.1"/>
    </source>
</evidence>
<evidence type="ECO:0000313" key="5">
    <source>
        <dbReference type="EMBL" id="CAB4712942.1"/>
    </source>
</evidence>
<dbReference type="EMBL" id="CAFBPS010000019">
    <property type="protein sequence ID" value="CAB5024129.1"/>
    <property type="molecule type" value="Genomic_DNA"/>
</dbReference>
<keyword evidence="3" id="KW-0274">FAD</keyword>
<feature type="domain" description="FAD-binding PCMH-type" evidence="4">
    <location>
        <begin position="75"/>
        <end position="254"/>
    </location>
</feature>
<dbReference type="GO" id="GO:0071949">
    <property type="term" value="F:FAD binding"/>
    <property type="evidence" value="ECO:0007669"/>
    <property type="project" value="InterPro"/>
</dbReference>
<evidence type="ECO:0000259" key="4">
    <source>
        <dbReference type="PROSITE" id="PS51387"/>
    </source>
</evidence>
<dbReference type="InterPro" id="IPR016166">
    <property type="entry name" value="FAD-bd_PCMH"/>
</dbReference>
<evidence type="ECO:0000313" key="6">
    <source>
        <dbReference type="EMBL" id="CAB4774032.1"/>
    </source>
</evidence>
<reference evidence="7" key="1">
    <citation type="submission" date="2020-05" db="EMBL/GenBank/DDBJ databases">
        <authorList>
            <person name="Chiriac C."/>
            <person name="Salcher M."/>
            <person name="Ghai R."/>
            <person name="Kavagutti S V."/>
        </authorList>
    </citation>
    <scope>NUCLEOTIDE SEQUENCE</scope>
</reference>
<dbReference type="InterPro" id="IPR016169">
    <property type="entry name" value="FAD-bd_PCMH_sub2"/>
</dbReference>
<proteinExistence type="inferred from homology"/>
<dbReference type="InterPro" id="IPR016171">
    <property type="entry name" value="Vanillyl_alc_oxidase_C-sub2"/>
</dbReference>
<dbReference type="PROSITE" id="PS51387">
    <property type="entry name" value="FAD_PCMH"/>
    <property type="match status" value="1"/>
</dbReference>
<dbReference type="PANTHER" id="PTHR46568:SF1">
    <property type="entry name" value="ALKYLDIHYDROXYACETONEPHOSPHATE SYNTHASE, PEROXISOMAL"/>
    <property type="match status" value="1"/>
</dbReference>
<evidence type="ECO:0000313" key="9">
    <source>
        <dbReference type="EMBL" id="CAB4890018.1"/>
    </source>
</evidence>
<name>A0A6J6XPK0_9ZZZZ</name>
<dbReference type="Gene3D" id="3.40.462.40">
    <property type="entry name" value="FAD-linked oxidase, cap domain/gating helix"/>
    <property type="match status" value="1"/>
</dbReference>
<dbReference type="GO" id="GO:0008610">
    <property type="term" value="P:lipid biosynthetic process"/>
    <property type="evidence" value="ECO:0007669"/>
    <property type="project" value="InterPro"/>
</dbReference>
<dbReference type="EMBL" id="CAFAAL010000033">
    <property type="protein sequence ID" value="CAB4799211.1"/>
    <property type="molecule type" value="Genomic_DNA"/>
</dbReference>
<dbReference type="InterPro" id="IPR006094">
    <property type="entry name" value="Oxid_FAD_bind_N"/>
</dbReference>